<protein>
    <recommendedName>
        <fullName evidence="3">Transposase</fullName>
    </recommendedName>
</protein>
<dbReference type="Gene3D" id="3.30.420.10">
    <property type="entry name" value="Ribonuclease H-like superfamily/Ribonuclease H"/>
    <property type="match status" value="1"/>
</dbReference>
<proteinExistence type="predicted"/>
<evidence type="ECO:0000313" key="1">
    <source>
        <dbReference type="EMBL" id="GFY36732.1"/>
    </source>
</evidence>
<dbReference type="GO" id="GO:0003676">
    <property type="term" value="F:nucleic acid binding"/>
    <property type="evidence" value="ECO:0007669"/>
    <property type="project" value="InterPro"/>
</dbReference>
<gene>
    <name evidence="1" type="ORF">TNCV_2566941</name>
</gene>
<dbReference type="PANTHER" id="PTHR47326:SF1">
    <property type="entry name" value="HTH PSQ-TYPE DOMAIN-CONTAINING PROTEIN"/>
    <property type="match status" value="1"/>
</dbReference>
<keyword evidence="2" id="KW-1185">Reference proteome</keyword>
<dbReference type="PANTHER" id="PTHR47326">
    <property type="entry name" value="TRANSPOSABLE ELEMENT TC3 TRANSPOSASE-LIKE PROTEIN"/>
    <property type="match status" value="1"/>
</dbReference>
<comment type="caution">
    <text evidence="1">The sequence shown here is derived from an EMBL/GenBank/DDBJ whole genome shotgun (WGS) entry which is preliminary data.</text>
</comment>
<accession>A0A8X6WLK9</accession>
<evidence type="ECO:0000313" key="2">
    <source>
        <dbReference type="Proteomes" id="UP000887159"/>
    </source>
</evidence>
<dbReference type="EMBL" id="BMAU01021438">
    <property type="protein sequence ID" value="GFY36732.1"/>
    <property type="molecule type" value="Genomic_DNA"/>
</dbReference>
<dbReference type="InterPro" id="IPR036397">
    <property type="entry name" value="RNaseH_sf"/>
</dbReference>
<organism evidence="1 2">
    <name type="scientific">Trichonephila clavipes</name>
    <name type="common">Golden silk orbweaver</name>
    <name type="synonym">Nephila clavipes</name>
    <dbReference type="NCBI Taxonomy" id="2585209"/>
    <lineage>
        <taxon>Eukaryota</taxon>
        <taxon>Metazoa</taxon>
        <taxon>Ecdysozoa</taxon>
        <taxon>Arthropoda</taxon>
        <taxon>Chelicerata</taxon>
        <taxon>Arachnida</taxon>
        <taxon>Araneae</taxon>
        <taxon>Araneomorphae</taxon>
        <taxon>Entelegynae</taxon>
        <taxon>Araneoidea</taxon>
        <taxon>Nephilidae</taxon>
        <taxon>Trichonephila</taxon>
    </lineage>
</organism>
<sequence length="117" mass="13431">MPSSGFEPRSYGTAVSVTNHYTGWVALLGLAIHPNDHQARRRFVEWAQNGTAVVPDFHKRILFSDEAHFWLNGYVNKQNCRIWSEANPQVYVETPLHPEKLTVWCALWASGILLQKR</sequence>
<dbReference type="AlphaFoldDB" id="A0A8X6WLK9"/>
<dbReference type="Proteomes" id="UP000887159">
    <property type="component" value="Unassembled WGS sequence"/>
</dbReference>
<name>A0A8X6WLK9_TRICX</name>
<evidence type="ECO:0008006" key="3">
    <source>
        <dbReference type="Google" id="ProtNLM"/>
    </source>
</evidence>
<reference evidence="1" key="1">
    <citation type="submission" date="2020-08" db="EMBL/GenBank/DDBJ databases">
        <title>Multicomponent nature underlies the extraordinary mechanical properties of spider dragline silk.</title>
        <authorList>
            <person name="Kono N."/>
            <person name="Nakamura H."/>
            <person name="Mori M."/>
            <person name="Yoshida Y."/>
            <person name="Ohtoshi R."/>
            <person name="Malay A.D."/>
            <person name="Moran D.A.P."/>
            <person name="Tomita M."/>
            <person name="Numata K."/>
            <person name="Arakawa K."/>
        </authorList>
    </citation>
    <scope>NUCLEOTIDE SEQUENCE</scope>
</reference>